<dbReference type="AlphaFoldDB" id="A0A9W6UHG2"/>
<dbReference type="GO" id="GO:0046464">
    <property type="term" value="P:acylglycerol catabolic process"/>
    <property type="evidence" value="ECO:0007669"/>
    <property type="project" value="TreeGrafter"/>
</dbReference>
<dbReference type="Proteomes" id="UP001165092">
    <property type="component" value="Unassembled WGS sequence"/>
</dbReference>
<evidence type="ECO:0000313" key="2">
    <source>
        <dbReference type="EMBL" id="GLU46323.1"/>
    </source>
</evidence>
<feature type="domain" description="AB hydrolase-1" evidence="1">
    <location>
        <begin position="55"/>
        <end position="287"/>
    </location>
</feature>
<sequence>MLIPDPPYRLYPLRRRESTGLSRVLPMTVTDWTLRHAHQTPGGTVRWDRFGSGTPVVLLHGTPFSSYVWRDIARGLAATHRVHVWDMLGYGSSEQRADQDVSLAAQADVFADLLRLWELPAPAVVAHDFGGAVALRTHLLHGAHYERLALVDPVAVAPWGSSFFRLVGDNPDVFAALPPALHEALVRAYIASASHRELPTLTLDALTAPWLGEYGQPAFYRQIAQARQQHTDEVQPRYGEIDLPVLVCWGEFDTWIPPEKGRELVALIPGARLHMLSGAGHLVQENAPAQLAAALAGFLAP</sequence>
<dbReference type="InterPro" id="IPR000073">
    <property type="entry name" value="AB_hydrolase_1"/>
</dbReference>
<dbReference type="EMBL" id="BSQG01000001">
    <property type="protein sequence ID" value="GLU46323.1"/>
    <property type="molecule type" value="Genomic_DNA"/>
</dbReference>
<evidence type="ECO:0000313" key="3">
    <source>
        <dbReference type="Proteomes" id="UP001165092"/>
    </source>
</evidence>
<dbReference type="InterPro" id="IPR029058">
    <property type="entry name" value="AB_hydrolase_fold"/>
</dbReference>
<reference evidence="2" key="1">
    <citation type="submission" date="2023-02" db="EMBL/GenBank/DDBJ databases">
        <title>Nocardiopsis ansamitocini NBRC 112285.</title>
        <authorList>
            <person name="Ichikawa N."/>
            <person name="Sato H."/>
            <person name="Tonouchi N."/>
        </authorList>
    </citation>
    <scope>NUCLEOTIDE SEQUENCE</scope>
    <source>
        <strain evidence="2">NBRC 112285</strain>
    </source>
</reference>
<dbReference type="PRINTS" id="PR00111">
    <property type="entry name" value="ABHYDROLASE"/>
</dbReference>
<proteinExistence type="predicted"/>
<gene>
    <name evidence="2" type="ORF">Nans01_06740</name>
</gene>
<dbReference type="GO" id="GO:0047372">
    <property type="term" value="F:monoacylglycerol lipase activity"/>
    <property type="evidence" value="ECO:0007669"/>
    <property type="project" value="TreeGrafter"/>
</dbReference>
<dbReference type="PRINTS" id="PR00412">
    <property type="entry name" value="EPOXHYDRLASE"/>
</dbReference>
<dbReference type="InterPro" id="IPR000639">
    <property type="entry name" value="Epox_hydrolase-like"/>
</dbReference>
<comment type="caution">
    <text evidence="2">The sequence shown here is derived from an EMBL/GenBank/DDBJ whole genome shotgun (WGS) entry which is preliminary data.</text>
</comment>
<dbReference type="Gene3D" id="3.40.50.1820">
    <property type="entry name" value="alpha/beta hydrolase"/>
    <property type="match status" value="1"/>
</dbReference>
<evidence type="ECO:0000259" key="1">
    <source>
        <dbReference type="Pfam" id="PF00561"/>
    </source>
</evidence>
<keyword evidence="3" id="KW-1185">Reference proteome</keyword>
<name>A0A9W6UHG2_9ACTN</name>
<dbReference type="InterPro" id="IPR050266">
    <property type="entry name" value="AB_hydrolase_sf"/>
</dbReference>
<organism evidence="2 3">
    <name type="scientific">Nocardiopsis ansamitocini</name>
    <dbReference type="NCBI Taxonomy" id="1670832"/>
    <lineage>
        <taxon>Bacteria</taxon>
        <taxon>Bacillati</taxon>
        <taxon>Actinomycetota</taxon>
        <taxon>Actinomycetes</taxon>
        <taxon>Streptosporangiales</taxon>
        <taxon>Nocardiopsidaceae</taxon>
        <taxon>Nocardiopsis</taxon>
    </lineage>
</organism>
<protein>
    <submittedName>
        <fullName evidence="2">Oxidoreductase</fullName>
    </submittedName>
</protein>
<dbReference type="PANTHER" id="PTHR43798:SF33">
    <property type="entry name" value="HYDROLASE, PUTATIVE (AFU_ORTHOLOGUE AFUA_2G14860)-RELATED"/>
    <property type="match status" value="1"/>
</dbReference>
<dbReference type="Pfam" id="PF00561">
    <property type="entry name" value="Abhydrolase_1"/>
    <property type="match status" value="1"/>
</dbReference>
<dbReference type="PANTHER" id="PTHR43798">
    <property type="entry name" value="MONOACYLGLYCEROL LIPASE"/>
    <property type="match status" value="1"/>
</dbReference>
<dbReference type="GO" id="GO:0016020">
    <property type="term" value="C:membrane"/>
    <property type="evidence" value="ECO:0007669"/>
    <property type="project" value="TreeGrafter"/>
</dbReference>
<dbReference type="SUPFAM" id="SSF53474">
    <property type="entry name" value="alpha/beta-Hydrolases"/>
    <property type="match status" value="1"/>
</dbReference>
<accession>A0A9W6UHG2</accession>